<evidence type="ECO:0000313" key="2">
    <source>
        <dbReference type="EMBL" id="CAD7619661.1"/>
    </source>
</evidence>
<feature type="region of interest" description="Disordered" evidence="1">
    <location>
        <begin position="521"/>
        <end position="584"/>
    </location>
</feature>
<feature type="compositionally biased region" description="Polar residues" evidence="1">
    <location>
        <begin position="521"/>
        <end position="535"/>
    </location>
</feature>
<feature type="region of interest" description="Disordered" evidence="1">
    <location>
        <begin position="1638"/>
        <end position="1671"/>
    </location>
</feature>
<dbReference type="EMBL" id="CAJPIZ010000024">
    <property type="protein sequence ID" value="CAG2100091.1"/>
    <property type="molecule type" value="Genomic_DNA"/>
</dbReference>
<organism evidence="2">
    <name type="scientific">Medioppia subpectinata</name>
    <dbReference type="NCBI Taxonomy" id="1979941"/>
    <lineage>
        <taxon>Eukaryota</taxon>
        <taxon>Metazoa</taxon>
        <taxon>Ecdysozoa</taxon>
        <taxon>Arthropoda</taxon>
        <taxon>Chelicerata</taxon>
        <taxon>Arachnida</taxon>
        <taxon>Acari</taxon>
        <taxon>Acariformes</taxon>
        <taxon>Sarcoptiformes</taxon>
        <taxon>Oribatida</taxon>
        <taxon>Brachypylina</taxon>
        <taxon>Oppioidea</taxon>
        <taxon>Oppiidae</taxon>
        <taxon>Medioppia</taxon>
    </lineage>
</organism>
<gene>
    <name evidence="2" type="ORF">OSB1V03_LOCUS161</name>
</gene>
<feature type="region of interest" description="Disordered" evidence="1">
    <location>
        <begin position="826"/>
        <end position="878"/>
    </location>
</feature>
<feature type="compositionally biased region" description="Polar residues" evidence="1">
    <location>
        <begin position="2017"/>
        <end position="2033"/>
    </location>
</feature>
<dbReference type="EMBL" id="OC854599">
    <property type="protein sequence ID" value="CAD7619661.1"/>
    <property type="molecule type" value="Genomic_DNA"/>
</dbReference>
<feature type="compositionally biased region" description="Polar residues" evidence="1">
    <location>
        <begin position="2060"/>
        <end position="2093"/>
    </location>
</feature>
<sequence length="2127" mass="237764">MIKPHCNPKHNEFCLRFSFPTVVTRVLSSDSKTVDPMVGRRKLVPDFESVKSVDSNDLIHNSRPNSGQPNTTDRASVIDNQPKPNDNYMDDTLAPDTEYRQSYTWNKISSNNNNDNNYSEENLSQSEYKSSFGWPKNARETQHKEFETTTVPGKAVPVENTMKKSLTMSSLSEVADRPEETSNAAPSHEPKTKKSEYNAKFRPFSAYIYVSGNGFKKPKNVDAMDEVDKVKNWYSEVEERSRQANHYKTRSQLGHPVASEGLNQIYSQGSIWNNYHRDRNLQALALETTQKIIEEKKQERSGRAVASAPKTGRKRCLSSAPPTLRSQVHNTTNATVRTKSPQTLHSRSADRQPKKLPKTAPIAATPKPEGKIWLKPKPKPQESTVEKKPVPKHLPLDSNANESKVPNLNERIGSKSSHQQSSHPKSEAIKSSKGPAKAAAHPVPSDTVKQSTHNKSNKEITKPQTLDSNETNKMKINLNEENNANTKRRFSVEKSPISGNAENEVLIQIHSNGSLWNQRDRNLQQSETSPNSVTKSLPLKDKSLSVSESSDNTLKDSHNIDDSQTNTKPADSFMSVTEKSDENQVKETIDFDPKQIEVEANSQIVTNYDKQSPQIVDSQTLSEKVEHIKSNNTGSDNNDKPQHIVNPNIVEIPLEIQNKDKSLTITENSDKTIESHDMSVESIDRKSSIDNRKESEQELLAINPQMIDKSIVPEEYSENSQILDKSSDSKDNSLSEEKPIKVDLNVDDKSLESIDSSVDITKDSIENLSTVDSDITDRAIDSDDSSLIIDKIIDTKDKSLNEEKQLKVSPNVMDIQLNVTNKDNESDIVSDGKDITDKPIDSLSVTTESDEKSSLTTHQTIDKSLSESSSISMDSQETPSVINLTTDNKSKDISLNVSKDDKEVSLDVSHTIAEIEIDIKNKEKSDENQLKESTDFDDKPIETQENLRKISIAKEKNLLFETTEKQIESNNNIPEKSGKIEEKVSPNTIDKTLESKPIDNSLYNEKVLLSLNVEDKSPEYSSLNITKDVKEKPLETFAENETDISNKDNTLSVSAKDSETQLKESTGFDVKPIETKKSSQIITNNNKESPQRVGSDTMSETFDEHIKSDNNDKPQQKISIDNIKELSAINPQMIDKSIVPEEYSENSQILDKSSDSKDNSLSEEKPIKVESIITETPIDAKNTNNTSMSSHQQLSHPKSETINSSEEPAKAAAHPVPNKEITKQQTLDSNEINKMEINLNEENNANTKRRFSVEMSLISGNAENEVLIQIHSNESLYNQRDRNLQQSETLPNSVTKSLPLKDKSLSVSESSDITPKSPQIVDSQTLSEKVDEYFESNNNGSDNNGKPQHISSIDITKESAQELLTIHPQMIDKSIGIEEYSENSHNLDKSNISDRGLDSGDSSLNTDITFQLKDKSLTINENSSKTIESHDMSVESIDRKSSIDITKESAQELLAINSQIIDKTIGIEEYSENSHILDKLSDIKDNSLSEEKLINVESIITETDNSSMSSHQQLSHPKSEAINSSEGPAKAAAHPVLSDNVKQSTHNKPNNEITKQQTLDSNETNKMEINLNEENNANTKRRFSVEKSPISGNAENEVFIQIHSNESCYNQRDRNLQQSETSPNSVTKSLLLKDKSLRVSESSDITPKDSHNIDDSQTNTKPADNSMSVTENSDKIQIEFESPQTIVDSQTLFEKVDEYIESNNNGSDNNDKPQHIVNPNIVEIPLEIQNKDKSLTINENSGKTIESHDMSVESIDRKSSINITKESAQELLAINPQMIDKSIGIEEYSENSHILDKSSDIKDNSLSKEKPNKVESIITETPIDTKKTNTLNKEIEFESHDMFVESIDRKSSIDITKESAQELLAINPQMIDKPIGIEEYSENSHILDKSSDSKDNSLSKEKPIKVELIITKTPIDAKNTNNTSMSSLQQLSHPKSEAINSSEGPAKAAAHPVPNKEITKQQTLDSNEINKMEINLNEESNANTKRRFSVEKSPISGNAENKELIQIHSNESLYNQRDRNLQQSETSPNSVTKSLPLKDKSLSVSESSDITLKDSHNIDDSQTNTKPADNSMSVTEKSDKNQSPQIVDSQTLSEKVDEYIESNNNGSDNNGKPQHISARFRRLFSEY</sequence>
<feature type="compositionally biased region" description="Low complexity" evidence="1">
    <location>
        <begin position="866"/>
        <end position="875"/>
    </location>
</feature>
<keyword evidence="3" id="KW-1185">Reference proteome</keyword>
<feature type="compositionally biased region" description="Polar residues" evidence="1">
    <location>
        <begin position="54"/>
        <end position="84"/>
    </location>
</feature>
<feature type="compositionally biased region" description="Polar residues" evidence="1">
    <location>
        <begin position="320"/>
        <end position="346"/>
    </location>
</feature>
<feature type="region of interest" description="Disordered" evidence="1">
    <location>
        <begin position="1077"/>
        <end position="1101"/>
    </location>
</feature>
<feature type="compositionally biased region" description="Polar residues" evidence="1">
    <location>
        <begin position="562"/>
        <end position="577"/>
    </location>
</feature>
<feature type="compositionally biased region" description="Basic and acidic residues" evidence="1">
    <location>
        <begin position="1152"/>
        <end position="1168"/>
    </location>
</feature>
<feature type="compositionally biased region" description="Polar residues" evidence="1">
    <location>
        <begin position="1540"/>
        <end position="1564"/>
    </location>
</feature>
<feature type="compositionally biased region" description="Polar residues" evidence="1">
    <location>
        <begin position="1078"/>
        <end position="1100"/>
    </location>
</feature>
<feature type="compositionally biased region" description="Low complexity" evidence="1">
    <location>
        <begin position="358"/>
        <end position="367"/>
    </location>
</feature>
<evidence type="ECO:0000313" key="3">
    <source>
        <dbReference type="Proteomes" id="UP000759131"/>
    </source>
</evidence>
<feature type="compositionally biased region" description="Polar residues" evidence="1">
    <location>
        <begin position="462"/>
        <end position="471"/>
    </location>
</feature>
<feature type="region of interest" description="Disordered" evidence="1">
    <location>
        <begin position="295"/>
        <end position="503"/>
    </location>
</feature>
<protein>
    <submittedName>
        <fullName evidence="2">Uncharacterized protein</fullName>
    </submittedName>
</protein>
<evidence type="ECO:0000256" key="1">
    <source>
        <dbReference type="SAM" id="MobiDB-lite"/>
    </source>
</evidence>
<dbReference type="Proteomes" id="UP000759131">
    <property type="component" value="Unassembled WGS sequence"/>
</dbReference>
<feature type="region of interest" description="Disordered" evidence="1">
    <location>
        <begin position="1141"/>
        <end position="1215"/>
    </location>
</feature>
<feature type="region of interest" description="Disordered" evidence="1">
    <location>
        <begin position="2017"/>
        <end position="2093"/>
    </location>
</feature>
<feature type="compositionally biased region" description="Polar residues" evidence="1">
    <location>
        <begin position="1918"/>
        <end position="1943"/>
    </location>
</feature>
<feature type="region of interest" description="Disordered" evidence="1">
    <location>
        <begin position="718"/>
        <end position="738"/>
    </location>
</feature>
<feature type="region of interest" description="Disordered" evidence="1">
    <location>
        <begin position="168"/>
        <end position="196"/>
    </location>
</feature>
<accession>A0A7R9KBF2</accession>
<feature type="compositionally biased region" description="Low complexity" evidence="1">
    <location>
        <begin position="414"/>
        <end position="423"/>
    </location>
</feature>
<feature type="compositionally biased region" description="Polar residues" evidence="1">
    <location>
        <begin position="1181"/>
        <end position="1206"/>
    </location>
</feature>
<feature type="compositionally biased region" description="Polar residues" evidence="1">
    <location>
        <begin position="1655"/>
        <end position="1671"/>
    </location>
</feature>
<feature type="region of interest" description="Disordered" evidence="1">
    <location>
        <begin position="1503"/>
        <end position="1565"/>
    </location>
</feature>
<feature type="region of interest" description="Disordered" evidence="1">
    <location>
        <begin position="667"/>
        <end position="692"/>
    </location>
</feature>
<name>A0A7R9KBF2_9ACAR</name>
<proteinExistence type="predicted"/>
<feature type="compositionally biased region" description="Basic and acidic residues" evidence="1">
    <location>
        <begin position="725"/>
        <end position="738"/>
    </location>
</feature>
<feature type="compositionally biased region" description="Polar residues" evidence="1">
    <location>
        <begin position="1503"/>
        <end position="1526"/>
    </location>
</feature>
<feature type="region of interest" description="Disordered" evidence="1">
    <location>
        <begin position="1917"/>
        <end position="1957"/>
    </location>
</feature>
<feature type="compositionally biased region" description="Basic and acidic residues" evidence="1">
    <location>
        <begin position="826"/>
        <end position="840"/>
    </location>
</feature>
<feature type="region of interest" description="Disordered" evidence="1">
    <location>
        <begin position="1038"/>
        <end position="1065"/>
    </location>
</feature>
<feature type="region of interest" description="Disordered" evidence="1">
    <location>
        <begin position="54"/>
        <end position="93"/>
    </location>
</feature>
<reference evidence="2" key="1">
    <citation type="submission" date="2020-11" db="EMBL/GenBank/DDBJ databases">
        <authorList>
            <person name="Tran Van P."/>
        </authorList>
    </citation>
    <scope>NUCLEOTIDE SEQUENCE</scope>
</reference>
<dbReference type="OrthoDB" id="6515378at2759"/>
<feature type="region of interest" description="Disordered" evidence="1">
    <location>
        <begin position="1306"/>
        <end position="1325"/>
    </location>
</feature>